<keyword evidence="7" id="KW-1015">Disulfide bond</keyword>
<dbReference type="InterPro" id="IPR044865">
    <property type="entry name" value="MRH_dom"/>
</dbReference>
<dbReference type="InterPro" id="IPR009011">
    <property type="entry name" value="Man6P_isomerase_rcpt-bd_dom_sf"/>
</dbReference>
<evidence type="ECO:0000256" key="4">
    <source>
        <dbReference type="ARBA" id="ARBA00022729"/>
    </source>
</evidence>
<gene>
    <name evidence="12" type="ORF">N7539_007170</name>
</gene>
<evidence type="ECO:0000256" key="3">
    <source>
        <dbReference type="ARBA" id="ARBA00022692"/>
    </source>
</evidence>
<evidence type="ECO:0000256" key="5">
    <source>
        <dbReference type="ARBA" id="ARBA00022989"/>
    </source>
</evidence>
<evidence type="ECO:0000256" key="2">
    <source>
        <dbReference type="ARBA" id="ARBA00022448"/>
    </source>
</evidence>
<feature type="transmembrane region" description="Helical" evidence="10">
    <location>
        <begin position="326"/>
        <end position="345"/>
    </location>
</feature>
<dbReference type="FunFam" id="2.70.130.10:FF:000024">
    <property type="entry name" value="Putative vacuolar sorting receptor"/>
    <property type="match status" value="1"/>
</dbReference>
<evidence type="ECO:0000313" key="13">
    <source>
        <dbReference type="Proteomes" id="UP001148312"/>
    </source>
</evidence>
<accession>A0A9W9WUL2</accession>
<feature type="compositionally biased region" description="Low complexity" evidence="9">
    <location>
        <begin position="396"/>
        <end position="408"/>
    </location>
</feature>
<dbReference type="PANTHER" id="PTHR15071:SF0">
    <property type="entry name" value="MANNOSE 6-PHOSPHATE RECEPTOR-LIKE PROTEIN 1"/>
    <property type="match status" value="1"/>
</dbReference>
<keyword evidence="8" id="KW-0325">Glycoprotein</keyword>
<dbReference type="PROSITE" id="PS51914">
    <property type="entry name" value="MRH"/>
    <property type="match status" value="1"/>
</dbReference>
<dbReference type="GO" id="GO:0000139">
    <property type="term" value="C:Golgi membrane"/>
    <property type="evidence" value="ECO:0007669"/>
    <property type="project" value="UniProtKB-SubCell"/>
</dbReference>
<dbReference type="GO" id="GO:0007034">
    <property type="term" value="P:vacuolar transport"/>
    <property type="evidence" value="ECO:0007669"/>
    <property type="project" value="TreeGrafter"/>
</dbReference>
<feature type="domain" description="MRH" evidence="11">
    <location>
        <begin position="144"/>
        <end position="316"/>
    </location>
</feature>
<dbReference type="GO" id="GO:0010008">
    <property type="term" value="C:endosome membrane"/>
    <property type="evidence" value="ECO:0007669"/>
    <property type="project" value="UniProtKB-SubCell"/>
</dbReference>
<dbReference type="Proteomes" id="UP001148312">
    <property type="component" value="Unassembled WGS sequence"/>
</dbReference>
<dbReference type="InterPro" id="IPR028927">
    <property type="entry name" value="Man-6-P_rcpt"/>
</dbReference>
<dbReference type="EMBL" id="JAPWDQ010000010">
    <property type="protein sequence ID" value="KAJ5477026.1"/>
    <property type="molecule type" value="Genomic_DNA"/>
</dbReference>
<organism evidence="12 13">
    <name type="scientific">Penicillium diatomitis</name>
    <dbReference type="NCBI Taxonomy" id="2819901"/>
    <lineage>
        <taxon>Eukaryota</taxon>
        <taxon>Fungi</taxon>
        <taxon>Dikarya</taxon>
        <taxon>Ascomycota</taxon>
        <taxon>Pezizomycotina</taxon>
        <taxon>Eurotiomycetes</taxon>
        <taxon>Eurotiomycetidae</taxon>
        <taxon>Eurotiales</taxon>
        <taxon>Aspergillaceae</taxon>
        <taxon>Penicillium</taxon>
    </lineage>
</organism>
<evidence type="ECO:0000256" key="6">
    <source>
        <dbReference type="ARBA" id="ARBA00023136"/>
    </source>
</evidence>
<evidence type="ECO:0000256" key="7">
    <source>
        <dbReference type="ARBA" id="ARBA00023157"/>
    </source>
</evidence>
<keyword evidence="2" id="KW-0813">Transport</keyword>
<reference evidence="12" key="2">
    <citation type="journal article" date="2023" name="IMA Fungus">
        <title>Comparative genomic study of the Penicillium genus elucidates a diverse pangenome and 15 lateral gene transfer events.</title>
        <authorList>
            <person name="Petersen C."/>
            <person name="Sorensen T."/>
            <person name="Nielsen M.R."/>
            <person name="Sondergaard T.E."/>
            <person name="Sorensen J.L."/>
            <person name="Fitzpatrick D.A."/>
            <person name="Frisvad J.C."/>
            <person name="Nielsen K.L."/>
        </authorList>
    </citation>
    <scope>NUCLEOTIDE SEQUENCE</scope>
    <source>
        <strain evidence="12">IBT 30728</strain>
    </source>
</reference>
<evidence type="ECO:0000256" key="9">
    <source>
        <dbReference type="SAM" id="MobiDB-lite"/>
    </source>
</evidence>
<comment type="caution">
    <text evidence="12">The sequence shown here is derived from an EMBL/GenBank/DDBJ whole genome shotgun (WGS) entry which is preliminary data.</text>
</comment>
<name>A0A9W9WUL2_9EURO</name>
<evidence type="ECO:0000313" key="12">
    <source>
        <dbReference type="EMBL" id="KAJ5477026.1"/>
    </source>
</evidence>
<feature type="region of interest" description="Disordered" evidence="9">
    <location>
        <begin position="396"/>
        <end position="447"/>
    </location>
</feature>
<protein>
    <recommendedName>
        <fullName evidence="11">MRH domain-containing protein</fullName>
    </recommendedName>
</protein>
<dbReference type="PANTHER" id="PTHR15071">
    <property type="entry name" value="MANNOSE-6-PHOSPHATE RECEPTOR FAMILY MEMBER"/>
    <property type="match status" value="1"/>
</dbReference>
<proteinExistence type="predicted"/>
<keyword evidence="3 10" id="KW-0812">Transmembrane</keyword>
<keyword evidence="5 10" id="KW-1133">Transmembrane helix</keyword>
<evidence type="ECO:0000259" key="11">
    <source>
        <dbReference type="PROSITE" id="PS51914"/>
    </source>
</evidence>
<feature type="compositionally biased region" description="Basic and acidic residues" evidence="9">
    <location>
        <begin position="427"/>
        <end position="439"/>
    </location>
</feature>
<dbReference type="AlphaFoldDB" id="A0A9W9WUL2"/>
<comment type="subcellular location">
    <subcellularLocation>
        <location evidence="1">Endomembrane system</location>
    </subcellularLocation>
</comment>
<sequence>MPRLGAAAPAGGCAAPPVRLSASPNEVVTDVEKRVCAAVPTSNRSAVGFTKPPTDIIPRRAGLLDEFTSSIPQPTSSFTKQHLSHSFFSLPDLQFFNSLDFHNPPFVMKWFISATGSLLLLAGSAASAFAAAASDKSAHHSETKPCVARSPTSGLFFDLNAISLTPPESKNGQKTVKDAREESWHARGHDYPANFTINICAPVVERVKDVVGVDSARWKNVSAFYEQAGKIYSIGEQASEPFFRGRKLVLNYTNGSPCSDDVKSAGKNASMRTKSTIMSFLCDRDAPANQATPSFVGTMDSCTYFFEVRSSAACGGVAADPSAGGLGPGGVFGVIVLIAVAAYMIGGCAYQRTVMHQRGWRQCPNFSLWAGMVDFIKDMFVILFSSLGRCLRLNRSSSSGDYSRASGDGRSGIMGAFGGRGSAGSGSRRDVDAENRLIDQLDEEWED</sequence>
<dbReference type="Gene3D" id="2.70.130.10">
    <property type="entry name" value="Mannose-6-phosphate receptor binding domain"/>
    <property type="match status" value="1"/>
</dbReference>
<dbReference type="SUPFAM" id="SSF50911">
    <property type="entry name" value="Mannose 6-phosphate receptor domain"/>
    <property type="match status" value="1"/>
</dbReference>
<keyword evidence="6 10" id="KW-0472">Membrane</keyword>
<dbReference type="GeneID" id="81627020"/>
<evidence type="ECO:0000256" key="10">
    <source>
        <dbReference type="SAM" id="Phobius"/>
    </source>
</evidence>
<evidence type="ECO:0000256" key="1">
    <source>
        <dbReference type="ARBA" id="ARBA00004308"/>
    </source>
</evidence>
<dbReference type="GO" id="GO:0005770">
    <property type="term" value="C:late endosome"/>
    <property type="evidence" value="ECO:0007669"/>
    <property type="project" value="TreeGrafter"/>
</dbReference>
<feature type="compositionally biased region" description="Gly residues" evidence="9">
    <location>
        <begin position="409"/>
        <end position="424"/>
    </location>
</feature>
<evidence type="ECO:0000256" key="8">
    <source>
        <dbReference type="ARBA" id="ARBA00023180"/>
    </source>
</evidence>
<dbReference type="RefSeq" id="XP_056787570.1">
    <property type="nucleotide sequence ID" value="XM_056936771.1"/>
</dbReference>
<reference evidence="12" key="1">
    <citation type="submission" date="2022-12" db="EMBL/GenBank/DDBJ databases">
        <authorList>
            <person name="Petersen C."/>
        </authorList>
    </citation>
    <scope>NUCLEOTIDE SEQUENCE</scope>
    <source>
        <strain evidence="12">IBT 30728</strain>
    </source>
</reference>
<dbReference type="Pfam" id="PF02157">
    <property type="entry name" value="Man-6-P_recep"/>
    <property type="match status" value="1"/>
</dbReference>
<keyword evidence="4" id="KW-0732">Signal</keyword>
<keyword evidence="13" id="KW-1185">Reference proteome</keyword>